<protein>
    <submittedName>
        <fullName evidence="2">Uncharacterized protein</fullName>
    </submittedName>
</protein>
<name>A0A6L2LIV4_TANCI</name>
<proteinExistence type="predicted"/>
<gene>
    <name evidence="2" type="ORF">Tci_033734</name>
</gene>
<sequence>MFLFSHRDYVSRSQIGGLSPQRRMDPLMSLIHAFPVEEMYTPQLSDSFQENTDYSQEPNREESPAKAVATSSPKTKKPTKARQKGMIQSDDASRQIAWTHEEEIALTKDVVREIRRPMGMDKARDVEKNKGSRAPGSSSMNGESLARLMVTEMIAGEKEQRDAFI</sequence>
<comment type="caution">
    <text evidence="2">The sequence shown here is derived from an EMBL/GenBank/DDBJ whole genome shotgun (WGS) entry which is preliminary data.</text>
</comment>
<feature type="region of interest" description="Disordered" evidence="1">
    <location>
        <begin position="47"/>
        <end position="94"/>
    </location>
</feature>
<feature type="compositionally biased region" description="Basic residues" evidence="1">
    <location>
        <begin position="74"/>
        <end position="83"/>
    </location>
</feature>
<dbReference type="AlphaFoldDB" id="A0A6L2LIV4"/>
<reference evidence="2" key="1">
    <citation type="journal article" date="2019" name="Sci. Rep.">
        <title>Draft genome of Tanacetum cinerariifolium, the natural source of mosquito coil.</title>
        <authorList>
            <person name="Yamashiro T."/>
            <person name="Shiraishi A."/>
            <person name="Satake H."/>
            <person name="Nakayama K."/>
        </authorList>
    </citation>
    <scope>NUCLEOTIDE SEQUENCE</scope>
</reference>
<organism evidence="2">
    <name type="scientific">Tanacetum cinerariifolium</name>
    <name type="common">Dalmatian daisy</name>
    <name type="synonym">Chrysanthemum cinerariifolium</name>
    <dbReference type="NCBI Taxonomy" id="118510"/>
    <lineage>
        <taxon>Eukaryota</taxon>
        <taxon>Viridiplantae</taxon>
        <taxon>Streptophyta</taxon>
        <taxon>Embryophyta</taxon>
        <taxon>Tracheophyta</taxon>
        <taxon>Spermatophyta</taxon>
        <taxon>Magnoliopsida</taxon>
        <taxon>eudicotyledons</taxon>
        <taxon>Gunneridae</taxon>
        <taxon>Pentapetalae</taxon>
        <taxon>asterids</taxon>
        <taxon>campanulids</taxon>
        <taxon>Asterales</taxon>
        <taxon>Asteraceae</taxon>
        <taxon>Asteroideae</taxon>
        <taxon>Anthemideae</taxon>
        <taxon>Anthemidinae</taxon>
        <taxon>Tanacetum</taxon>
    </lineage>
</organism>
<feature type="compositionally biased region" description="Basic and acidic residues" evidence="1">
    <location>
        <begin position="118"/>
        <end position="130"/>
    </location>
</feature>
<dbReference type="EMBL" id="BKCJ010004558">
    <property type="protein sequence ID" value="GEU61756.1"/>
    <property type="molecule type" value="Genomic_DNA"/>
</dbReference>
<evidence type="ECO:0000313" key="2">
    <source>
        <dbReference type="EMBL" id="GEU61756.1"/>
    </source>
</evidence>
<evidence type="ECO:0000256" key="1">
    <source>
        <dbReference type="SAM" id="MobiDB-lite"/>
    </source>
</evidence>
<feature type="compositionally biased region" description="Polar residues" evidence="1">
    <location>
        <begin position="47"/>
        <end position="57"/>
    </location>
</feature>
<feature type="region of interest" description="Disordered" evidence="1">
    <location>
        <begin position="118"/>
        <end position="144"/>
    </location>
</feature>
<accession>A0A6L2LIV4</accession>